<gene>
    <name evidence="1" type="ORF">Tco_0907263</name>
</gene>
<evidence type="ECO:0000313" key="2">
    <source>
        <dbReference type="Proteomes" id="UP001151760"/>
    </source>
</evidence>
<dbReference type="EMBL" id="BQNB010014338">
    <property type="protein sequence ID" value="GJT26988.1"/>
    <property type="molecule type" value="Genomic_DNA"/>
</dbReference>
<protein>
    <submittedName>
        <fullName evidence="1">Uncharacterized protein</fullName>
    </submittedName>
</protein>
<comment type="caution">
    <text evidence="1">The sequence shown here is derived from an EMBL/GenBank/DDBJ whole genome shotgun (WGS) entry which is preliminary data.</text>
</comment>
<proteinExistence type="predicted"/>
<name>A0ABQ5CL12_9ASTR</name>
<evidence type="ECO:0000313" key="1">
    <source>
        <dbReference type="EMBL" id="GJT26988.1"/>
    </source>
</evidence>
<keyword evidence="2" id="KW-1185">Reference proteome</keyword>
<reference evidence="1" key="1">
    <citation type="journal article" date="2022" name="Int. J. Mol. Sci.">
        <title>Draft Genome of Tanacetum Coccineum: Genomic Comparison of Closely Related Tanacetum-Family Plants.</title>
        <authorList>
            <person name="Yamashiro T."/>
            <person name="Shiraishi A."/>
            <person name="Nakayama K."/>
            <person name="Satake H."/>
        </authorList>
    </citation>
    <scope>NUCLEOTIDE SEQUENCE</scope>
</reference>
<dbReference type="Proteomes" id="UP001151760">
    <property type="component" value="Unassembled WGS sequence"/>
</dbReference>
<reference evidence="1" key="2">
    <citation type="submission" date="2022-01" db="EMBL/GenBank/DDBJ databases">
        <authorList>
            <person name="Yamashiro T."/>
            <person name="Shiraishi A."/>
            <person name="Satake H."/>
            <person name="Nakayama K."/>
        </authorList>
    </citation>
    <scope>NUCLEOTIDE SEQUENCE</scope>
</reference>
<accession>A0ABQ5CL12</accession>
<sequence>MDHFIWERSDVITGGMRRAVLQKGYTKGILLTHHSFTDAKDIVKREDDSGSSKQGKLLVQDVRRILHAIIMEGPFRGNNARGNGVAGNVGGQTEEAVLILWGGGSSGKTHKCYNSNSLGHIARDVQGQSDFKIQILQGQDAF</sequence>
<organism evidence="1 2">
    <name type="scientific">Tanacetum coccineum</name>
    <dbReference type="NCBI Taxonomy" id="301880"/>
    <lineage>
        <taxon>Eukaryota</taxon>
        <taxon>Viridiplantae</taxon>
        <taxon>Streptophyta</taxon>
        <taxon>Embryophyta</taxon>
        <taxon>Tracheophyta</taxon>
        <taxon>Spermatophyta</taxon>
        <taxon>Magnoliopsida</taxon>
        <taxon>eudicotyledons</taxon>
        <taxon>Gunneridae</taxon>
        <taxon>Pentapetalae</taxon>
        <taxon>asterids</taxon>
        <taxon>campanulids</taxon>
        <taxon>Asterales</taxon>
        <taxon>Asteraceae</taxon>
        <taxon>Asteroideae</taxon>
        <taxon>Anthemideae</taxon>
        <taxon>Anthemidinae</taxon>
        <taxon>Tanacetum</taxon>
    </lineage>
</organism>